<feature type="compositionally biased region" description="Acidic residues" evidence="7">
    <location>
        <begin position="59"/>
        <end position="72"/>
    </location>
</feature>
<dbReference type="InterPro" id="IPR014876">
    <property type="entry name" value="DEK_C"/>
</dbReference>
<sequence length="608" mass="67801">MASEAQEVKESEDAAADEDDEVKEESKEDEREVEKGVKERGKCEAERKEVGDKAREEEGNMEEEGGKEEELEGKEGDVVNVEEAEEEGNVKEEGGKEAKKEEEREADEVKGEAAEGGGGSKKGKMDLETGSKKEEERALEDKKEKSERPTRERKTVDRYWMPSPVSKSPAGKPLAIVKGSGTPLKDIPNVAFKLSKRKPDDNLQLLHAILFGKKAKAHNLKRDIGKFSGFVWIANEEKQRAKVKEKLDKCVKEKLIDFCDMLNIPINKAIVKKEDLSVKLLEFLECPRATTDVLLADQEQRGKRRKSMETLGKNTNSKAASAEKSTKNTQVGEKRKRTSKVEDENETNHKDVHSVGKDDSAEEGGSQKAPKEGSEQVEINSVEEDEPKEQMTSPKDSSKEESSQAKRAKRSTNKNKNNLEKSAKRSVKSTNSEIGTSRLAAPESSASWSQEKGSSRTKHKVEKEMQKDKLHKLEKETPKVKPTQVNKRGTSKKQSVTPTKPSKDKGKVKEGKKAKAQPSKEELHDVIADILKEVDFNTATLSDILRQLGAHFGLDLMDRKAEVKEIITEVINSMSDEEDDDDEEDEGNDDEAGHEEHKNNRRGGGDDS</sequence>
<dbReference type="EMBL" id="BSYO01000026">
    <property type="protein sequence ID" value="GMH23456.1"/>
    <property type="molecule type" value="Genomic_DNA"/>
</dbReference>
<evidence type="ECO:0000256" key="6">
    <source>
        <dbReference type="ARBA" id="ARBA00023242"/>
    </source>
</evidence>
<dbReference type="Pfam" id="PF08766">
    <property type="entry name" value="DEK_C"/>
    <property type="match status" value="1"/>
</dbReference>
<comment type="subcellular location">
    <subcellularLocation>
        <location evidence="1">Nucleus</location>
        <location evidence="1">Nucleolus</location>
    </subcellularLocation>
</comment>
<dbReference type="PANTHER" id="PTHR13468:SF1">
    <property type="entry name" value="PROTEIN DEK"/>
    <property type="match status" value="1"/>
</dbReference>
<dbReference type="SUPFAM" id="SSF109715">
    <property type="entry name" value="DEK C-terminal domain"/>
    <property type="match status" value="1"/>
</dbReference>
<dbReference type="Proteomes" id="UP001279734">
    <property type="component" value="Unassembled WGS sequence"/>
</dbReference>
<feature type="compositionally biased region" description="Basic and acidic residues" evidence="7">
    <location>
        <begin position="594"/>
        <end position="608"/>
    </location>
</feature>
<feature type="region of interest" description="Disordered" evidence="7">
    <location>
        <begin position="297"/>
        <end position="523"/>
    </location>
</feature>
<feature type="region of interest" description="Disordered" evidence="7">
    <location>
        <begin position="570"/>
        <end position="608"/>
    </location>
</feature>
<dbReference type="GO" id="GO:0003677">
    <property type="term" value="F:DNA binding"/>
    <property type="evidence" value="ECO:0007669"/>
    <property type="project" value="UniProtKB-KW"/>
</dbReference>
<feature type="compositionally biased region" description="Polar residues" evidence="7">
    <location>
        <begin position="483"/>
        <end position="499"/>
    </location>
</feature>
<evidence type="ECO:0000256" key="3">
    <source>
        <dbReference type="ARBA" id="ARBA00023015"/>
    </source>
</evidence>
<feature type="region of interest" description="Disordered" evidence="7">
    <location>
        <begin position="1"/>
        <end position="155"/>
    </location>
</feature>
<dbReference type="FunFam" id="1.10.10.60:FF:000220">
    <property type="entry name" value="DEK domain-containing chromatin associated protein"/>
    <property type="match status" value="1"/>
</dbReference>
<name>A0AAD3T6E9_NEPGR</name>
<evidence type="ECO:0000256" key="2">
    <source>
        <dbReference type="ARBA" id="ARBA00022853"/>
    </source>
</evidence>
<dbReference type="GO" id="GO:2000779">
    <property type="term" value="P:regulation of double-strand break repair"/>
    <property type="evidence" value="ECO:0007669"/>
    <property type="project" value="TreeGrafter"/>
</dbReference>
<comment type="caution">
    <text evidence="9">The sequence shown here is derived from an EMBL/GenBank/DDBJ whole genome shotgun (WGS) entry which is preliminary data.</text>
</comment>
<feature type="domain" description="DEK-C" evidence="8">
    <location>
        <begin position="517"/>
        <end position="572"/>
    </location>
</feature>
<evidence type="ECO:0000313" key="9">
    <source>
        <dbReference type="EMBL" id="GMH23456.1"/>
    </source>
</evidence>
<dbReference type="AlphaFoldDB" id="A0AAD3T6E9"/>
<keyword evidence="6" id="KW-0539">Nucleus</keyword>
<evidence type="ECO:0000256" key="4">
    <source>
        <dbReference type="ARBA" id="ARBA00023125"/>
    </source>
</evidence>
<feature type="compositionally biased region" description="Acidic residues" evidence="7">
    <location>
        <begin position="13"/>
        <end position="23"/>
    </location>
</feature>
<evidence type="ECO:0000256" key="1">
    <source>
        <dbReference type="ARBA" id="ARBA00004604"/>
    </source>
</evidence>
<keyword evidence="4" id="KW-0238">DNA-binding</keyword>
<feature type="compositionally biased region" description="Basic and acidic residues" evidence="7">
    <location>
        <begin position="501"/>
        <end position="523"/>
    </location>
</feature>
<reference evidence="9" key="1">
    <citation type="submission" date="2023-05" db="EMBL/GenBank/DDBJ databases">
        <title>Nepenthes gracilis genome sequencing.</title>
        <authorList>
            <person name="Fukushima K."/>
        </authorList>
    </citation>
    <scope>NUCLEOTIDE SEQUENCE</scope>
    <source>
        <strain evidence="9">SING2019-196</strain>
    </source>
</reference>
<dbReference type="GO" id="GO:0006325">
    <property type="term" value="P:chromatin organization"/>
    <property type="evidence" value="ECO:0007669"/>
    <property type="project" value="UniProtKB-KW"/>
</dbReference>
<dbReference type="PROSITE" id="PS51998">
    <property type="entry name" value="DEK_C"/>
    <property type="match status" value="1"/>
</dbReference>
<feature type="compositionally biased region" description="Acidic residues" evidence="7">
    <location>
        <begin position="575"/>
        <end position="593"/>
    </location>
</feature>
<feature type="compositionally biased region" description="Basic and acidic residues" evidence="7">
    <location>
        <begin position="88"/>
        <end position="113"/>
    </location>
</feature>
<dbReference type="PANTHER" id="PTHR13468">
    <property type="entry name" value="DEK PROTEIN"/>
    <property type="match status" value="1"/>
</dbReference>
<keyword evidence="2" id="KW-0156">Chromatin regulator</keyword>
<organism evidence="9 10">
    <name type="scientific">Nepenthes gracilis</name>
    <name type="common">Slender pitcher plant</name>
    <dbReference type="NCBI Taxonomy" id="150966"/>
    <lineage>
        <taxon>Eukaryota</taxon>
        <taxon>Viridiplantae</taxon>
        <taxon>Streptophyta</taxon>
        <taxon>Embryophyta</taxon>
        <taxon>Tracheophyta</taxon>
        <taxon>Spermatophyta</taxon>
        <taxon>Magnoliopsida</taxon>
        <taxon>eudicotyledons</taxon>
        <taxon>Gunneridae</taxon>
        <taxon>Pentapetalae</taxon>
        <taxon>Caryophyllales</taxon>
        <taxon>Nepenthaceae</taxon>
        <taxon>Nepenthes</taxon>
    </lineage>
</organism>
<dbReference type="Gene3D" id="1.10.10.60">
    <property type="entry name" value="Homeodomain-like"/>
    <property type="match status" value="1"/>
</dbReference>
<dbReference type="GO" id="GO:0042393">
    <property type="term" value="F:histone binding"/>
    <property type="evidence" value="ECO:0007669"/>
    <property type="project" value="TreeGrafter"/>
</dbReference>
<evidence type="ECO:0000259" key="8">
    <source>
        <dbReference type="PROSITE" id="PS51998"/>
    </source>
</evidence>
<evidence type="ECO:0000256" key="5">
    <source>
        <dbReference type="ARBA" id="ARBA00023163"/>
    </source>
</evidence>
<feature type="compositionally biased region" description="Basic and acidic residues" evidence="7">
    <location>
        <begin position="24"/>
        <end position="58"/>
    </location>
</feature>
<proteinExistence type="predicted"/>
<feature type="compositionally biased region" description="Basic and acidic residues" evidence="7">
    <location>
        <begin position="123"/>
        <end position="155"/>
    </location>
</feature>
<evidence type="ECO:0000256" key="7">
    <source>
        <dbReference type="SAM" id="MobiDB-lite"/>
    </source>
</evidence>
<feature type="compositionally biased region" description="Basic and acidic residues" evidence="7">
    <location>
        <begin position="339"/>
        <end position="359"/>
    </location>
</feature>
<feature type="compositionally biased region" description="Basic and acidic residues" evidence="7">
    <location>
        <begin position="1"/>
        <end position="12"/>
    </location>
</feature>
<dbReference type="InterPro" id="IPR044198">
    <property type="entry name" value="DEK"/>
</dbReference>
<evidence type="ECO:0000313" key="10">
    <source>
        <dbReference type="Proteomes" id="UP001279734"/>
    </source>
</evidence>
<protein>
    <recommendedName>
        <fullName evidence="8">DEK-C domain-containing protein</fullName>
    </recommendedName>
</protein>
<accession>A0AAD3T6E9</accession>
<dbReference type="GO" id="GO:0005730">
    <property type="term" value="C:nucleolus"/>
    <property type="evidence" value="ECO:0007669"/>
    <property type="project" value="UniProtKB-SubCell"/>
</dbReference>
<gene>
    <name evidence="9" type="ORF">Nepgr_025299</name>
</gene>
<keyword evidence="5" id="KW-0804">Transcription</keyword>
<keyword evidence="10" id="KW-1185">Reference proteome</keyword>
<keyword evidence="3" id="KW-0805">Transcription regulation</keyword>
<feature type="compositionally biased region" description="Basic and acidic residues" evidence="7">
    <location>
        <begin position="461"/>
        <end position="479"/>
    </location>
</feature>